<evidence type="ECO:0000256" key="9">
    <source>
        <dbReference type="ARBA" id="ARBA00022777"/>
    </source>
</evidence>
<dbReference type="SMART" id="SM00387">
    <property type="entry name" value="HATPase_c"/>
    <property type="match status" value="1"/>
</dbReference>
<dbReference type="PANTHER" id="PTHR34220:SF11">
    <property type="entry name" value="SENSOR PROTEIN KINASE HPTS"/>
    <property type="match status" value="1"/>
</dbReference>
<dbReference type="PROSITE" id="PS50885">
    <property type="entry name" value="HAMP"/>
    <property type="match status" value="1"/>
</dbReference>
<evidence type="ECO:0000256" key="12">
    <source>
        <dbReference type="ARBA" id="ARBA00023012"/>
    </source>
</evidence>
<evidence type="ECO:0000256" key="14">
    <source>
        <dbReference type="SAM" id="Phobius"/>
    </source>
</evidence>
<protein>
    <recommendedName>
        <fullName evidence="3">histidine kinase</fullName>
        <ecNumber evidence="3">2.7.13.3</ecNumber>
    </recommendedName>
</protein>
<keyword evidence="9 17" id="KW-0418">Kinase</keyword>
<feature type="domain" description="Histidine kinase" evidence="15">
    <location>
        <begin position="351"/>
        <end position="476"/>
    </location>
</feature>
<dbReference type="InterPro" id="IPR005467">
    <property type="entry name" value="His_kinase_dom"/>
</dbReference>
<comment type="caution">
    <text evidence="17">The sequence shown here is derived from an EMBL/GenBank/DDBJ whole genome shotgun (WGS) entry which is preliminary data.</text>
</comment>
<feature type="domain" description="HAMP" evidence="16">
    <location>
        <begin position="198"/>
        <end position="250"/>
    </location>
</feature>
<dbReference type="PANTHER" id="PTHR34220">
    <property type="entry name" value="SENSOR HISTIDINE KINASE YPDA"/>
    <property type="match status" value="1"/>
</dbReference>
<dbReference type="Pfam" id="PF02518">
    <property type="entry name" value="HATPase_c"/>
    <property type="match status" value="1"/>
</dbReference>
<dbReference type="Pfam" id="PF00672">
    <property type="entry name" value="HAMP"/>
    <property type="match status" value="1"/>
</dbReference>
<dbReference type="InterPro" id="IPR050640">
    <property type="entry name" value="Bact_2-comp_sensor_kinase"/>
</dbReference>
<keyword evidence="4" id="KW-1003">Cell membrane</keyword>
<organism evidence="17 18">
    <name type="scientific">Bacillus salitolerans</name>
    <dbReference type="NCBI Taxonomy" id="1437434"/>
    <lineage>
        <taxon>Bacteria</taxon>
        <taxon>Bacillati</taxon>
        <taxon>Bacillota</taxon>
        <taxon>Bacilli</taxon>
        <taxon>Bacillales</taxon>
        <taxon>Bacillaceae</taxon>
        <taxon>Bacillus</taxon>
    </lineage>
</organism>
<dbReference type="Gene3D" id="6.10.340.10">
    <property type="match status" value="1"/>
</dbReference>
<keyword evidence="18" id="KW-1185">Reference proteome</keyword>
<evidence type="ECO:0000256" key="13">
    <source>
        <dbReference type="ARBA" id="ARBA00023136"/>
    </source>
</evidence>
<dbReference type="Proteomes" id="UP001597214">
    <property type="component" value="Unassembled WGS sequence"/>
</dbReference>
<dbReference type="CDD" id="cd06225">
    <property type="entry name" value="HAMP"/>
    <property type="match status" value="1"/>
</dbReference>
<evidence type="ECO:0000256" key="10">
    <source>
        <dbReference type="ARBA" id="ARBA00022840"/>
    </source>
</evidence>
<dbReference type="Gene3D" id="3.30.565.10">
    <property type="entry name" value="Histidine kinase-like ATPase, C-terminal domain"/>
    <property type="match status" value="1"/>
</dbReference>
<keyword evidence="7 14" id="KW-0812">Transmembrane</keyword>
<dbReference type="PROSITE" id="PS50109">
    <property type="entry name" value="HIS_KIN"/>
    <property type="match status" value="1"/>
</dbReference>
<dbReference type="Pfam" id="PF06580">
    <property type="entry name" value="His_kinase"/>
    <property type="match status" value="1"/>
</dbReference>
<dbReference type="InterPro" id="IPR003594">
    <property type="entry name" value="HATPase_dom"/>
</dbReference>
<dbReference type="EC" id="2.7.13.3" evidence="3"/>
<name>A0ABW4LX12_9BACI</name>
<evidence type="ECO:0000256" key="2">
    <source>
        <dbReference type="ARBA" id="ARBA00004651"/>
    </source>
</evidence>
<evidence type="ECO:0000256" key="8">
    <source>
        <dbReference type="ARBA" id="ARBA00022741"/>
    </source>
</evidence>
<keyword evidence="11 14" id="KW-1133">Transmembrane helix</keyword>
<keyword evidence="13 14" id="KW-0472">Membrane</keyword>
<sequence length="480" mass="55023">MNSIQRKILTLTTVVLVCLTVIWIALTFYNYKTQKQYNDILKRYLMMNEVTSASQQTITDLNNYLLDPSNVKLTLLNNSIDRIQTAKKEVASLQNIENQFTLTNYIHLIDSFIETTDRIVLFQIENDAESSKREFSHATSISTYISEMTLTLLDKELKTYNRFYRNIIKQSTEVIKLGIWVILLIGLILLVVTYWFSLSITRPVGKLTKAASELSKGRFDLPIKVETNDEIAFLARTFDRMRIDINDLIIKIKQKAQLERELQRSKLLLQESQFRSLQSQINPHFLFNTLNTLSKKAYLEGAEETSNLLVSVAGIFRYNLKQVNRSVTLLEEVTVLQQYMDIQKARFTDRLQFQMEIDDSGLSVQIPSFTLQPIIENAVIHAVEPKIEGGTIWVRVKDAGEKVVVELEDDGLGMPEEKITHILNEHTIQSESHSTGIGFSNVVKRLRMFYGNADVIQIESEEGLGTKVVLNLIKKRGEQG</sequence>
<dbReference type="EMBL" id="JBHUEM010000057">
    <property type="protein sequence ID" value="MFD1739725.1"/>
    <property type="molecule type" value="Genomic_DNA"/>
</dbReference>
<evidence type="ECO:0000256" key="6">
    <source>
        <dbReference type="ARBA" id="ARBA00022679"/>
    </source>
</evidence>
<evidence type="ECO:0000256" key="7">
    <source>
        <dbReference type="ARBA" id="ARBA00022692"/>
    </source>
</evidence>
<keyword evidence="10" id="KW-0067">ATP-binding</keyword>
<dbReference type="InterPro" id="IPR010559">
    <property type="entry name" value="Sig_transdc_His_kin_internal"/>
</dbReference>
<dbReference type="SUPFAM" id="SSF55874">
    <property type="entry name" value="ATPase domain of HSP90 chaperone/DNA topoisomerase II/histidine kinase"/>
    <property type="match status" value="1"/>
</dbReference>
<comment type="catalytic activity">
    <reaction evidence="1">
        <text>ATP + protein L-histidine = ADP + protein N-phospho-L-histidine.</text>
        <dbReference type="EC" id="2.7.13.3"/>
    </reaction>
</comment>
<keyword evidence="5" id="KW-0597">Phosphoprotein</keyword>
<proteinExistence type="predicted"/>
<evidence type="ECO:0000313" key="17">
    <source>
        <dbReference type="EMBL" id="MFD1739725.1"/>
    </source>
</evidence>
<dbReference type="InterPro" id="IPR003660">
    <property type="entry name" value="HAMP_dom"/>
</dbReference>
<evidence type="ECO:0000256" key="1">
    <source>
        <dbReference type="ARBA" id="ARBA00000085"/>
    </source>
</evidence>
<dbReference type="GO" id="GO:0004673">
    <property type="term" value="F:protein histidine kinase activity"/>
    <property type="evidence" value="ECO:0007669"/>
    <property type="project" value="UniProtKB-EC"/>
</dbReference>
<gene>
    <name evidence="17" type="ORF">ACFSCX_24975</name>
</gene>
<keyword evidence="12" id="KW-0902">Two-component regulatory system</keyword>
<keyword evidence="6 17" id="KW-0808">Transferase</keyword>
<dbReference type="SUPFAM" id="SSF158472">
    <property type="entry name" value="HAMP domain-like"/>
    <property type="match status" value="1"/>
</dbReference>
<feature type="transmembrane region" description="Helical" evidence="14">
    <location>
        <begin position="174"/>
        <end position="196"/>
    </location>
</feature>
<evidence type="ECO:0000259" key="16">
    <source>
        <dbReference type="PROSITE" id="PS50885"/>
    </source>
</evidence>
<evidence type="ECO:0000256" key="11">
    <source>
        <dbReference type="ARBA" id="ARBA00022989"/>
    </source>
</evidence>
<dbReference type="RefSeq" id="WP_377930978.1">
    <property type="nucleotide sequence ID" value="NZ_JBHUEM010000057.1"/>
</dbReference>
<comment type="subcellular location">
    <subcellularLocation>
        <location evidence="2">Cell membrane</location>
        <topology evidence="2">Multi-pass membrane protein</topology>
    </subcellularLocation>
</comment>
<feature type="transmembrane region" description="Helical" evidence="14">
    <location>
        <begin position="12"/>
        <end position="31"/>
    </location>
</feature>
<accession>A0ABW4LX12</accession>
<dbReference type="InterPro" id="IPR036890">
    <property type="entry name" value="HATPase_C_sf"/>
</dbReference>
<dbReference type="SMART" id="SM00304">
    <property type="entry name" value="HAMP"/>
    <property type="match status" value="1"/>
</dbReference>
<evidence type="ECO:0000256" key="3">
    <source>
        <dbReference type="ARBA" id="ARBA00012438"/>
    </source>
</evidence>
<evidence type="ECO:0000259" key="15">
    <source>
        <dbReference type="PROSITE" id="PS50109"/>
    </source>
</evidence>
<reference evidence="18" key="1">
    <citation type="journal article" date="2019" name="Int. J. Syst. Evol. Microbiol.">
        <title>The Global Catalogue of Microorganisms (GCM) 10K type strain sequencing project: providing services to taxonomists for standard genome sequencing and annotation.</title>
        <authorList>
            <consortium name="The Broad Institute Genomics Platform"/>
            <consortium name="The Broad Institute Genome Sequencing Center for Infectious Disease"/>
            <person name="Wu L."/>
            <person name="Ma J."/>
        </authorList>
    </citation>
    <scope>NUCLEOTIDE SEQUENCE [LARGE SCALE GENOMIC DNA]</scope>
    <source>
        <strain evidence="18">CCUG 49339</strain>
    </source>
</reference>
<evidence type="ECO:0000256" key="4">
    <source>
        <dbReference type="ARBA" id="ARBA00022475"/>
    </source>
</evidence>
<evidence type="ECO:0000256" key="5">
    <source>
        <dbReference type="ARBA" id="ARBA00022553"/>
    </source>
</evidence>
<evidence type="ECO:0000313" key="18">
    <source>
        <dbReference type="Proteomes" id="UP001597214"/>
    </source>
</evidence>
<keyword evidence="8" id="KW-0547">Nucleotide-binding</keyword>